<dbReference type="InterPro" id="IPR031756">
    <property type="entry name" value="BGBP_N"/>
</dbReference>
<dbReference type="Pfam" id="PF15886">
    <property type="entry name" value="CBM39"/>
    <property type="match status" value="2"/>
</dbReference>
<comment type="caution">
    <text evidence="3">The sequence shown here is derived from an EMBL/GenBank/DDBJ whole genome shotgun (WGS) entry which is preliminary data.</text>
</comment>
<feature type="chain" id="PRO_5042986439" description="CBM39 domain-containing protein" evidence="1">
    <location>
        <begin position="18"/>
        <end position="639"/>
    </location>
</feature>
<reference evidence="4" key="1">
    <citation type="submission" date="2023-01" db="EMBL/GenBank/DDBJ databases">
        <title>Key to firefly adult light organ development and bioluminescence: homeobox transcription factors regulate luciferase expression and transportation to peroxisome.</title>
        <authorList>
            <person name="Fu X."/>
        </authorList>
    </citation>
    <scope>NUCLEOTIDE SEQUENCE [LARGE SCALE GENOMIC DNA]</scope>
</reference>
<dbReference type="PROSITE" id="PS51969">
    <property type="entry name" value="CBM39"/>
    <property type="match status" value="2"/>
</dbReference>
<proteinExistence type="predicted"/>
<name>A0AAN7SKL3_9COLE</name>
<protein>
    <recommendedName>
        <fullName evidence="2">CBM39 domain-containing protein</fullName>
    </recommendedName>
</protein>
<dbReference type="Proteomes" id="UP001353858">
    <property type="component" value="Unassembled WGS sequence"/>
</dbReference>
<feature type="domain" description="CBM39" evidence="2">
    <location>
        <begin position="21"/>
        <end position="121"/>
    </location>
</feature>
<gene>
    <name evidence="3" type="ORF">RN001_003193</name>
</gene>
<evidence type="ECO:0000256" key="1">
    <source>
        <dbReference type="SAM" id="SignalP"/>
    </source>
</evidence>
<accession>A0AAN7SKL3</accession>
<dbReference type="EMBL" id="JARPUR010000001">
    <property type="protein sequence ID" value="KAK4886922.1"/>
    <property type="molecule type" value="Genomic_DNA"/>
</dbReference>
<feature type="signal peptide" evidence="1">
    <location>
        <begin position="1"/>
        <end position="17"/>
    </location>
</feature>
<evidence type="ECO:0000313" key="4">
    <source>
        <dbReference type="Proteomes" id="UP001353858"/>
    </source>
</evidence>
<dbReference type="Gene3D" id="2.60.40.2140">
    <property type="entry name" value="Beta-1,3-glucan-recognition protein, N-terminal domain"/>
    <property type="match status" value="2"/>
</dbReference>
<dbReference type="AlphaFoldDB" id="A0AAN7SKL3"/>
<feature type="domain" description="CBM39" evidence="2">
    <location>
        <begin position="224"/>
        <end position="326"/>
    </location>
</feature>
<evidence type="ECO:0000259" key="2">
    <source>
        <dbReference type="PROSITE" id="PS51969"/>
    </source>
</evidence>
<keyword evidence="4" id="KW-1185">Reference proteome</keyword>
<dbReference type="GO" id="GO:0030246">
    <property type="term" value="F:carbohydrate binding"/>
    <property type="evidence" value="ECO:0007669"/>
    <property type="project" value="InterPro"/>
</dbReference>
<dbReference type="InterPro" id="IPR043030">
    <property type="entry name" value="BGBP_N_sf"/>
</dbReference>
<sequence>MFLCAVTLLFSICVVQAYDTYIIPEPDIVIYEPRGFSVSIPHKPGIRLFAFHGSVNQELKSLQPGQFSKDIGRSSNDKWIYHERRAKLKIGDTIHYWLFVVKNGLGYRLDNGQFVVKELIVNPFLQPNSAKNKHPYAATTNGFNVQDNEVNVEKDNTLCLQSIFNVTQTLIQLQTQYEEIKKKNVVMKELIEKMPNARQLTISGRIPPDGLPSSTVSFILREKLSLNPSIASARRNSDGRFSINVDNHPGIVGVHFDVNVTQDNGNLTNSYHNKHVHQPFANSWTFVKRNVVINIGDTITYKIIINGNNTIEENERGACKVTEVPKLGALRKHGWTFNYDVLLECNVYNESTPPAVEIKSRALATSEDVKLKLQQCQEHIFNSSLSLLSLQMEVEVLRNLTQQISNFEETYPLAKQLTLAGRIPPDGDPKETVVFMLFEKLDLKPTILSAFRDSTYSIRFTVSTIIEKLEILEVAKYMLLNNRLGKKIEYFNKTTIQNYLAQKRWEKTEKMTIETESQTDAWKAHSKETKEIAIQTTQWTAEGKEMIDSVENVNTYEEWKQVAEEEWGDSAYVHTKIVEGHPLQETTGTSTLWVTEKEVEENTGLQLMIEKVYPEINKGKEEIETMERETKTKTKITPT</sequence>
<organism evidence="3 4">
    <name type="scientific">Aquatica leii</name>
    <dbReference type="NCBI Taxonomy" id="1421715"/>
    <lineage>
        <taxon>Eukaryota</taxon>
        <taxon>Metazoa</taxon>
        <taxon>Ecdysozoa</taxon>
        <taxon>Arthropoda</taxon>
        <taxon>Hexapoda</taxon>
        <taxon>Insecta</taxon>
        <taxon>Pterygota</taxon>
        <taxon>Neoptera</taxon>
        <taxon>Endopterygota</taxon>
        <taxon>Coleoptera</taxon>
        <taxon>Polyphaga</taxon>
        <taxon>Elateriformia</taxon>
        <taxon>Elateroidea</taxon>
        <taxon>Lampyridae</taxon>
        <taxon>Luciolinae</taxon>
        <taxon>Aquatica</taxon>
    </lineage>
</organism>
<keyword evidence="1" id="KW-0732">Signal</keyword>
<evidence type="ECO:0000313" key="3">
    <source>
        <dbReference type="EMBL" id="KAK4886922.1"/>
    </source>
</evidence>